<dbReference type="Pfam" id="PF13426">
    <property type="entry name" value="PAS_9"/>
    <property type="match status" value="1"/>
</dbReference>
<evidence type="ECO:0000313" key="6">
    <source>
        <dbReference type="EMBL" id="TWP51691.1"/>
    </source>
</evidence>
<dbReference type="Gene3D" id="3.30.565.10">
    <property type="entry name" value="Histidine kinase-like ATPase, C-terminal domain"/>
    <property type="match status" value="1"/>
</dbReference>
<dbReference type="PROSITE" id="PS50113">
    <property type="entry name" value="PAC"/>
    <property type="match status" value="1"/>
</dbReference>
<dbReference type="AlphaFoldDB" id="A0A563EW39"/>
<dbReference type="NCBIfam" id="TIGR00229">
    <property type="entry name" value="sensory_box"/>
    <property type="match status" value="1"/>
</dbReference>
<dbReference type="Proteomes" id="UP000316639">
    <property type="component" value="Unassembled WGS sequence"/>
</dbReference>
<evidence type="ECO:0000259" key="5">
    <source>
        <dbReference type="PROSITE" id="PS50113"/>
    </source>
</evidence>
<dbReference type="SMART" id="SM00091">
    <property type="entry name" value="PAS"/>
    <property type="match status" value="1"/>
</dbReference>
<dbReference type="GO" id="GO:0000155">
    <property type="term" value="F:phosphorelay sensor kinase activity"/>
    <property type="evidence" value="ECO:0007669"/>
    <property type="project" value="InterPro"/>
</dbReference>
<evidence type="ECO:0000256" key="1">
    <source>
        <dbReference type="ARBA" id="ARBA00022679"/>
    </source>
</evidence>
<dbReference type="PANTHER" id="PTHR24421:SF61">
    <property type="entry name" value="OXYGEN SENSOR HISTIDINE KINASE NREB"/>
    <property type="match status" value="1"/>
</dbReference>
<evidence type="ECO:0000256" key="2">
    <source>
        <dbReference type="ARBA" id="ARBA00022777"/>
    </source>
</evidence>
<dbReference type="SUPFAM" id="SSF55874">
    <property type="entry name" value="ATPase domain of HSP90 chaperone/DNA topoisomerase II/histidine kinase"/>
    <property type="match status" value="1"/>
</dbReference>
<dbReference type="GO" id="GO:0046983">
    <property type="term" value="F:protein dimerization activity"/>
    <property type="evidence" value="ECO:0007669"/>
    <property type="project" value="InterPro"/>
</dbReference>
<keyword evidence="1" id="KW-0808">Transferase</keyword>
<accession>A0A563EW39</accession>
<evidence type="ECO:0000256" key="3">
    <source>
        <dbReference type="ARBA" id="ARBA00023012"/>
    </source>
</evidence>
<gene>
    <name evidence="6" type="ORF">FKR81_12525</name>
</gene>
<organism evidence="6 7">
    <name type="scientific">Lentzea tibetensis</name>
    <dbReference type="NCBI Taxonomy" id="2591470"/>
    <lineage>
        <taxon>Bacteria</taxon>
        <taxon>Bacillati</taxon>
        <taxon>Actinomycetota</taxon>
        <taxon>Actinomycetes</taxon>
        <taxon>Pseudonocardiales</taxon>
        <taxon>Pseudonocardiaceae</taxon>
        <taxon>Lentzea</taxon>
    </lineage>
</organism>
<dbReference type="InterPro" id="IPR050482">
    <property type="entry name" value="Sensor_HK_TwoCompSys"/>
</dbReference>
<dbReference type="GO" id="GO:0016020">
    <property type="term" value="C:membrane"/>
    <property type="evidence" value="ECO:0007669"/>
    <property type="project" value="InterPro"/>
</dbReference>
<keyword evidence="2" id="KW-0418">Kinase</keyword>
<dbReference type="EMBL" id="VOBR01000007">
    <property type="protein sequence ID" value="TWP51691.1"/>
    <property type="molecule type" value="Genomic_DNA"/>
</dbReference>
<keyword evidence="3" id="KW-0902">Two-component regulatory system</keyword>
<comment type="caution">
    <text evidence="6">The sequence shown here is derived from an EMBL/GenBank/DDBJ whole genome shotgun (WGS) entry which is preliminary data.</text>
</comment>
<dbReference type="Gene3D" id="3.30.450.20">
    <property type="entry name" value="PAS domain"/>
    <property type="match status" value="1"/>
</dbReference>
<dbReference type="Pfam" id="PF07730">
    <property type="entry name" value="HisKA_3"/>
    <property type="match status" value="1"/>
</dbReference>
<dbReference type="InterPro" id="IPR001610">
    <property type="entry name" value="PAC"/>
</dbReference>
<keyword evidence="7" id="KW-1185">Reference proteome</keyword>
<protein>
    <submittedName>
        <fullName evidence="6">PAS domain S-box protein</fullName>
    </submittedName>
</protein>
<dbReference type="CDD" id="cd16917">
    <property type="entry name" value="HATPase_UhpB-NarQ-NarX-like"/>
    <property type="match status" value="1"/>
</dbReference>
<dbReference type="RefSeq" id="WP_146351293.1">
    <property type="nucleotide sequence ID" value="NZ_VOBR01000007.1"/>
</dbReference>
<proteinExistence type="predicted"/>
<dbReference type="CDD" id="cd00130">
    <property type="entry name" value="PAS"/>
    <property type="match status" value="1"/>
</dbReference>
<dbReference type="Pfam" id="PF02518">
    <property type="entry name" value="HATPase_c"/>
    <property type="match status" value="1"/>
</dbReference>
<dbReference type="OrthoDB" id="9764154at2"/>
<dbReference type="PROSITE" id="PS50112">
    <property type="entry name" value="PAS"/>
    <property type="match status" value="1"/>
</dbReference>
<dbReference type="SMART" id="SM00086">
    <property type="entry name" value="PAC"/>
    <property type="match status" value="1"/>
</dbReference>
<reference evidence="6 7" key="1">
    <citation type="submission" date="2019-07" db="EMBL/GenBank/DDBJ databases">
        <title>Lentzea xizangensis sp. nov., isolated from Qinghai-Tibetan Plateau Soils.</title>
        <authorList>
            <person name="Huang J."/>
        </authorList>
    </citation>
    <scope>NUCLEOTIDE SEQUENCE [LARGE SCALE GENOMIC DNA]</scope>
    <source>
        <strain evidence="6 7">FXJ1.1311</strain>
    </source>
</reference>
<dbReference type="InterPro" id="IPR011712">
    <property type="entry name" value="Sig_transdc_His_kin_sub3_dim/P"/>
</dbReference>
<dbReference type="InterPro" id="IPR000700">
    <property type="entry name" value="PAS-assoc_C"/>
</dbReference>
<dbReference type="InterPro" id="IPR000014">
    <property type="entry name" value="PAS"/>
</dbReference>
<name>A0A563EW39_9PSEU</name>
<dbReference type="SUPFAM" id="SSF55785">
    <property type="entry name" value="PYP-like sensor domain (PAS domain)"/>
    <property type="match status" value="1"/>
</dbReference>
<feature type="domain" description="PAC" evidence="5">
    <location>
        <begin position="88"/>
        <end position="140"/>
    </location>
</feature>
<evidence type="ECO:0000259" key="4">
    <source>
        <dbReference type="PROSITE" id="PS50112"/>
    </source>
</evidence>
<dbReference type="InterPro" id="IPR003594">
    <property type="entry name" value="HATPase_dom"/>
</dbReference>
<evidence type="ECO:0000313" key="7">
    <source>
        <dbReference type="Proteomes" id="UP000316639"/>
    </source>
</evidence>
<dbReference type="SMART" id="SM00387">
    <property type="entry name" value="HATPase_c"/>
    <property type="match status" value="1"/>
</dbReference>
<dbReference type="PANTHER" id="PTHR24421">
    <property type="entry name" value="NITRATE/NITRITE SENSOR PROTEIN NARX-RELATED"/>
    <property type="match status" value="1"/>
</dbReference>
<feature type="domain" description="PAS" evidence="4">
    <location>
        <begin position="15"/>
        <end position="86"/>
    </location>
</feature>
<dbReference type="InterPro" id="IPR035965">
    <property type="entry name" value="PAS-like_dom_sf"/>
</dbReference>
<dbReference type="InterPro" id="IPR036890">
    <property type="entry name" value="HATPase_C_sf"/>
</dbReference>
<sequence length="355" mass="40120">MSVPPVEPTRLLLESEERFRLLVQSVVDYGIFMLDPQGYIASWNIGAQRIKGYRADEIIGQHFSVFYPPEDAGKPALELETAKRDGRLEDEGWRLRKDGTRFWANVVITALFDDTGELRGFGKVTRDLTERRNAELRLSERRLLLAHLVEAQETERRRIAWDVHDDSVQAMIAVGMRLQLLADDVPAEYAQVLRELDEAVDSTINRLRHLVFRLRPPGIDQHGLVEALTSYTSVVLRDSELRLVLHNELDQEPPAVVAITIFRICQEALTNVLRHANAKTVHISLSTVDDGALVRVTDDGKGFEPAVVHSARGREHFGLIEMRERAETAGGWWTVAPDREGTTVEFWLPFVGSSG</sequence>
<dbReference type="Gene3D" id="1.20.5.1930">
    <property type="match status" value="1"/>
</dbReference>